<evidence type="ECO:0000313" key="3">
    <source>
        <dbReference type="Proteomes" id="UP000587396"/>
    </source>
</evidence>
<dbReference type="Gene3D" id="1.10.10.10">
    <property type="entry name" value="Winged helix-like DNA-binding domain superfamily/Winged helix DNA-binding domain"/>
    <property type="match status" value="1"/>
</dbReference>
<name>A0A842JID3_9ACTN</name>
<dbReference type="InterPro" id="IPR036390">
    <property type="entry name" value="WH_DNA-bd_sf"/>
</dbReference>
<dbReference type="InterPro" id="IPR036388">
    <property type="entry name" value="WH-like_DNA-bd_sf"/>
</dbReference>
<sequence length="93" mass="9803">MAKRRAEDVRADDDALLAHLAARSRGRPPRACASIAALAAGAGLSKCQARRALSALEAEGLLAVERRFRPDGGQAENAYRVTPAGRARLARPA</sequence>
<comment type="caution">
    <text evidence="2">The sequence shown here is derived from an EMBL/GenBank/DDBJ whole genome shotgun (WGS) entry which is preliminary data.</text>
</comment>
<dbReference type="GO" id="GO:0006355">
    <property type="term" value="P:regulation of DNA-templated transcription"/>
    <property type="evidence" value="ECO:0007669"/>
    <property type="project" value="InterPro"/>
</dbReference>
<dbReference type="Proteomes" id="UP000587396">
    <property type="component" value="Unassembled WGS sequence"/>
</dbReference>
<evidence type="ECO:0000259" key="1">
    <source>
        <dbReference type="Pfam" id="PF09339"/>
    </source>
</evidence>
<organism evidence="2 3">
    <name type="scientific">Gordonibacter massiliensis</name>
    <name type="common">ex Traore et al. 2017</name>
    <dbReference type="NCBI Taxonomy" id="1841863"/>
    <lineage>
        <taxon>Bacteria</taxon>
        <taxon>Bacillati</taxon>
        <taxon>Actinomycetota</taxon>
        <taxon>Coriobacteriia</taxon>
        <taxon>Eggerthellales</taxon>
        <taxon>Eggerthellaceae</taxon>
        <taxon>Gordonibacter</taxon>
    </lineage>
</organism>
<reference evidence="2 3" key="1">
    <citation type="submission" date="2020-08" db="EMBL/GenBank/DDBJ databases">
        <authorList>
            <person name="Liu C."/>
            <person name="Sun Q."/>
        </authorList>
    </citation>
    <scope>NUCLEOTIDE SEQUENCE [LARGE SCALE GENOMIC DNA]</scope>
    <source>
        <strain evidence="2 3">N22</strain>
    </source>
</reference>
<evidence type="ECO:0000313" key="2">
    <source>
        <dbReference type="EMBL" id="MBC2889515.1"/>
    </source>
</evidence>
<protein>
    <submittedName>
        <fullName evidence="2">Helix-turn-helix domain-containing protein</fullName>
    </submittedName>
</protein>
<dbReference type="SUPFAM" id="SSF46785">
    <property type="entry name" value="Winged helix' DNA-binding domain"/>
    <property type="match status" value="1"/>
</dbReference>
<dbReference type="AlphaFoldDB" id="A0A842JID3"/>
<accession>A0A842JID3</accession>
<dbReference type="EMBL" id="JACMSE010000005">
    <property type="protein sequence ID" value="MBC2889515.1"/>
    <property type="molecule type" value="Genomic_DNA"/>
</dbReference>
<keyword evidence="3" id="KW-1185">Reference proteome</keyword>
<dbReference type="GO" id="GO:0003677">
    <property type="term" value="F:DNA binding"/>
    <property type="evidence" value="ECO:0007669"/>
    <property type="project" value="InterPro"/>
</dbReference>
<feature type="domain" description="HTH iclR-type" evidence="1">
    <location>
        <begin position="16"/>
        <end position="63"/>
    </location>
</feature>
<proteinExistence type="predicted"/>
<gene>
    <name evidence="2" type="ORF">H7313_09175</name>
</gene>
<dbReference type="InterPro" id="IPR005471">
    <property type="entry name" value="Tscrpt_reg_IclR_N"/>
</dbReference>
<dbReference type="Pfam" id="PF09339">
    <property type="entry name" value="HTH_IclR"/>
    <property type="match status" value="1"/>
</dbReference>